<organism evidence="2 3">
    <name type="scientific">Enterococcus pallens ATCC BAA-351</name>
    <dbReference type="NCBI Taxonomy" id="1158607"/>
    <lineage>
        <taxon>Bacteria</taxon>
        <taxon>Bacillati</taxon>
        <taxon>Bacillota</taxon>
        <taxon>Bacilli</taxon>
        <taxon>Lactobacillales</taxon>
        <taxon>Enterococcaceae</taxon>
        <taxon>Enterococcus</taxon>
    </lineage>
</organism>
<protein>
    <submittedName>
        <fullName evidence="2">Uncharacterized protein</fullName>
    </submittedName>
</protein>
<dbReference type="RefSeq" id="WP_010757177.1">
    <property type="nucleotide sequence ID" value="NZ_ASWD01000001.1"/>
</dbReference>
<gene>
    <name evidence="2" type="ORF">UAU_02186</name>
</gene>
<dbReference type="Proteomes" id="UP000013782">
    <property type="component" value="Unassembled WGS sequence"/>
</dbReference>
<dbReference type="AlphaFoldDB" id="R2SNQ8"/>
<accession>R2SNQ8</accession>
<name>R2SNQ8_9ENTE</name>
<feature type="transmembrane region" description="Helical" evidence="1">
    <location>
        <begin position="6"/>
        <end position="22"/>
    </location>
</feature>
<reference evidence="2 3" key="1">
    <citation type="submission" date="2013-02" db="EMBL/GenBank/DDBJ databases">
        <title>The Genome Sequence of Enterococcus pallens BAA-351.</title>
        <authorList>
            <consortium name="The Broad Institute Genome Sequencing Platform"/>
            <consortium name="The Broad Institute Genome Sequencing Center for Infectious Disease"/>
            <person name="Earl A.M."/>
            <person name="Gilmore M.S."/>
            <person name="Lebreton F."/>
            <person name="Walker B."/>
            <person name="Young S.K."/>
            <person name="Zeng Q."/>
            <person name="Gargeya S."/>
            <person name="Fitzgerald M."/>
            <person name="Haas B."/>
            <person name="Abouelleil A."/>
            <person name="Alvarado L."/>
            <person name="Arachchi H.M."/>
            <person name="Berlin A.M."/>
            <person name="Chapman S.B."/>
            <person name="Dewar J."/>
            <person name="Goldberg J."/>
            <person name="Griggs A."/>
            <person name="Gujja S."/>
            <person name="Hansen M."/>
            <person name="Howarth C."/>
            <person name="Imamovic A."/>
            <person name="Larimer J."/>
            <person name="McCowan C."/>
            <person name="Murphy C."/>
            <person name="Neiman D."/>
            <person name="Pearson M."/>
            <person name="Priest M."/>
            <person name="Roberts A."/>
            <person name="Saif S."/>
            <person name="Shea T."/>
            <person name="Sisk P."/>
            <person name="Sykes S."/>
            <person name="Wortman J."/>
            <person name="Nusbaum C."/>
            <person name="Birren B."/>
        </authorList>
    </citation>
    <scope>NUCLEOTIDE SEQUENCE [LARGE SCALE GENOMIC DNA]</scope>
    <source>
        <strain evidence="2 3">ATCC BAA-351</strain>
    </source>
</reference>
<dbReference type="EMBL" id="AJAQ01000015">
    <property type="protein sequence ID" value="EOH94451.1"/>
    <property type="molecule type" value="Genomic_DNA"/>
</dbReference>
<dbReference type="PATRIC" id="fig|1158607.3.peg.2158"/>
<comment type="caution">
    <text evidence="2">The sequence shown here is derived from an EMBL/GenBank/DDBJ whole genome shotgun (WGS) entry which is preliminary data.</text>
</comment>
<feature type="transmembrane region" description="Helical" evidence="1">
    <location>
        <begin position="34"/>
        <end position="55"/>
    </location>
</feature>
<sequence>MNTSLLLLYIIVIGVYNIWLNISRRKGKQVNKKLVIAQVVLNLILAGWGLLYLFFG</sequence>
<proteinExistence type="predicted"/>
<evidence type="ECO:0000313" key="3">
    <source>
        <dbReference type="Proteomes" id="UP000013782"/>
    </source>
</evidence>
<evidence type="ECO:0000313" key="2">
    <source>
        <dbReference type="EMBL" id="EOH94451.1"/>
    </source>
</evidence>
<keyword evidence="1" id="KW-0472">Membrane</keyword>
<keyword evidence="1" id="KW-0812">Transmembrane</keyword>
<evidence type="ECO:0000256" key="1">
    <source>
        <dbReference type="SAM" id="Phobius"/>
    </source>
</evidence>
<keyword evidence="1" id="KW-1133">Transmembrane helix</keyword>
<keyword evidence="3" id="KW-1185">Reference proteome</keyword>
<dbReference type="HOGENOM" id="CLU_3007231_0_0_9"/>